<accession>A0A8T3BTB8</accession>
<dbReference type="Proteomes" id="UP000829196">
    <property type="component" value="Unassembled WGS sequence"/>
</dbReference>
<comment type="caution">
    <text evidence="1">The sequence shown here is derived from an EMBL/GenBank/DDBJ whole genome shotgun (WGS) entry which is preliminary data.</text>
</comment>
<protein>
    <submittedName>
        <fullName evidence="1">Uncharacterized protein</fullName>
    </submittedName>
</protein>
<evidence type="ECO:0000313" key="2">
    <source>
        <dbReference type="Proteomes" id="UP000829196"/>
    </source>
</evidence>
<proteinExistence type="predicted"/>
<sequence>MKRVQKKIKIKKLFISQKKWQITFNANLVQSKPAKIPQIPLPFNSQSSVSKIQAFFVKMKQQNHASSRNLSSHCDRSLSVHVKAKAL</sequence>
<dbReference type="EMBL" id="JAGYWB010000006">
    <property type="protein sequence ID" value="KAI0520505.1"/>
    <property type="molecule type" value="Genomic_DNA"/>
</dbReference>
<dbReference type="SMR" id="A0A8T3BTB8"/>
<organism evidence="1 2">
    <name type="scientific">Dendrobium nobile</name>
    <name type="common">Orchid</name>
    <dbReference type="NCBI Taxonomy" id="94219"/>
    <lineage>
        <taxon>Eukaryota</taxon>
        <taxon>Viridiplantae</taxon>
        <taxon>Streptophyta</taxon>
        <taxon>Embryophyta</taxon>
        <taxon>Tracheophyta</taxon>
        <taxon>Spermatophyta</taxon>
        <taxon>Magnoliopsida</taxon>
        <taxon>Liliopsida</taxon>
        <taxon>Asparagales</taxon>
        <taxon>Orchidaceae</taxon>
        <taxon>Epidendroideae</taxon>
        <taxon>Malaxideae</taxon>
        <taxon>Dendrobiinae</taxon>
        <taxon>Dendrobium</taxon>
    </lineage>
</organism>
<dbReference type="AlphaFoldDB" id="A0A8T3BTB8"/>
<evidence type="ECO:0000313" key="1">
    <source>
        <dbReference type="EMBL" id="KAI0520505.1"/>
    </source>
</evidence>
<reference evidence="1" key="1">
    <citation type="journal article" date="2022" name="Front. Genet.">
        <title>Chromosome-Scale Assembly of the Dendrobium nobile Genome Provides Insights Into the Molecular Mechanism of the Biosynthesis of the Medicinal Active Ingredient of Dendrobium.</title>
        <authorList>
            <person name="Xu Q."/>
            <person name="Niu S.-C."/>
            <person name="Li K.-L."/>
            <person name="Zheng P.-J."/>
            <person name="Zhang X.-J."/>
            <person name="Jia Y."/>
            <person name="Liu Y."/>
            <person name="Niu Y.-X."/>
            <person name="Yu L.-H."/>
            <person name="Chen D.-F."/>
            <person name="Zhang G.-Q."/>
        </authorList>
    </citation>
    <scope>NUCLEOTIDE SEQUENCE</scope>
    <source>
        <tissue evidence="1">Leaf</tissue>
    </source>
</reference>
<keyword evidence="2" id="KW-1185">Reference proteome</keyword>
<gene>
    <name evidence="1" type="ORF">KFK09_007981</name>
</gene>
<name>A0A8T3BTB8_DENNO</name>